<dbReference type="SMART" id="SM01214">
    <property type="entry name" value="Fmp27_GFWDK"/>
    <property type="match status" value="1"/>
</dbReference>
<dbReference type="EMBL" id="KV722362">
    <property type="protein sequence ID" value="OCH92936.1"/>
    <property type="molecule type" value="Genomic_DNA"/>
</dbReference>
<feature type="region of interest" description="Disordered" evidence="1">
    <location>
        <begin position="3037"/>
        <end position="3073"/>
    </location>
</feature>
<evidence type="ECO:0000259" key="5">
    <source>
        <dbReference type="SMART" id="SM01216"/>
    </source>
</evidence>
<reference evidence="6 7" key="1">
    <citation type="submission" date="2016-07" db="EMBL/GenBank/DDBJ databases">
        <title>Draft genome of the white-rot fungus Obba rivulosa 3A-2.</title>
        <authorList>
            <consortium name="DOE Joint Genome Institute"/>
            <person name="Miettinen O."/>
            <person name="Riley R."/>
            <person name="Acob R."/>
            <person name="Barry K."/>
            <person name="Cullen D."/>
            <person name="De Vries R."/>
            <person name="Hainaut M."/>
            <person name="Hatakka A."/>
            <person name="Henrissat B."/>
            <person name="Hilden K."/>
            <person name="Kuo R."/>
            <person name="Labutti K."/>
            <person name="Lipzen A."/>
            <person name="Makela M.R."/>
            <person name="Sandor L."/>
            <person name="Spatafora J.W."/>
            <person name="Grigoriev I.V."/>
            <person name="Hibbett D.S."/>
        </authorList>
    </citation>
    <scope>NUCLEOTIDE SEQUENCE [LARGE SCALE GENOMIC DNA]</scope>
    <source>
        <strain evidence="6 7">3A-2</strain>
    </source>
</reference>
<feature type="region of interest" description="Disordered" evidence="1">
    <location>
        <begin position="577"/>
        <end position="596"/>
    </location>
</feature>
<dbReference type="InterPro" id="IPR021369">
    <property type="entry name" value="DUF2985"/>
</dbReference>
<evidence type="ECO:0000313" key="6">
    <source>
        <dbReference type="EMBL" id="OCH92936.1"/>
    </source>
</evidence>
<evidence type="ECO:0000259" key="3">
    <source>
        <dbReference type="SMART" id="SM01214"/>
    </source>
</evidence>
<proteinExistence type="predicted"/>
<keyword evidence="7" id="KW-1185">Reference proteome</keyword>
<dbReference type="OrthoDB" id="1562405at2759"/>
<name>A0A8E2DN05_9APHY</name>
<evidence type="ECO:0000256" key="1">
    <source>
        <dbReference type="SAM" id="MobiDB-lite"/>
    </source>
</evidence>
<feature type="region of interest" description="Disordered" evidence="1">
    <location>
        <begin position="2983"/>
        <end position="3014"/>
    </location>
</feature>
<dbReference type="PANTHER" id="PTHR15678">
    <property type="entry name" value="ANTIGEN MLAA-22-RELATED"/>
    <property type="match status" value="1"/>
</dbReference>
<dbReference type="InterPro" id="IPR019449">
    <property type="entry name" value="FMP27_WPPW_RBG"/>
</dbReference>
<feature type="compositionally biased region" description="Basic and acidic residues" evidence="1">
    <location>
        <begin position="3212"/>
        <end position="3225"/>
    </location>
</feature>
<dbReference type="SMART" id="SM01216">
    <property type="entry name" value="Fmp27_WPPW"/>
    <property type="match status" value="1"/>
</dbReference>
<feature type="domain" description="FMP27 WPPW motif-containing RBG unit" evidence="5">
    <location>
        <begin position="2198"/>
        <end position="2641"/>
    </location>
</feature>
<feature type="transmembrane region" description="Helical" evidence="2">
    <location>
        <begin position="3643"/>
        <end position="3666"/>
    </location>
</feature>
<dbReference type="InterPro" id="IPR019415">
    <property type="entry name" value="FMP27_SW_RBG"/>
</dbReference>
<evidence type="ECO:0008006" key="8">
    <source>
        <dbReference type="Google" id="ProtNLM"/>
    </source>
</evidence>
<feature type="transmembrane region" description="Helical" evidence="2">
    <location>
        <begin position="3515"/>
        <end position="3533"/>
    </location>
</feature>
<dbReference type="InterPro" id="IPR019441">
    <property type="entry name" value="FMP27/BLTP2/Hobbit_GFWDK_RBG"/>
</dbReference>
<dbReference type="Pfam" id="PF11204">
    <property type="entry name" value="DUF2985"/>
    <property type="match status" value="1"/>
</dbReference>
<feature type="region of interest" description="Disordered" evidence="1">
    <location>
        <begin position="3722"/>
        <end position="3800"/>
    </location>
</feature>
<evidence type="ECO:0000259" key="4">
    <source>
        <dbReference type="SMART" id="SM01215"/>
    </source>
</evidence>
<feature type="compositionally biased region" description="Basic and acidic residues" evidence="1">
    <location>
        <begin position="2990"/>
        <end position="3008"/>
    </location>
</feature>
<feature type="compositionally biased region" description="Low complexity" evidence="1">
    <location>
        <begin position="3045"/>
        <end position="3058"/>
    </location>
</feature>
<feature type="compositionally biased region" description="Polar residues" evidence="1">
    <location>
        <begin position="3308"/>
        <end position="3322"/>
    </location>
</feature>
<protein>
    <recommendedName>
        <fullName evidence="8">DNA polymerase II subunit 2</fullName>
    </recommendedName>
</protein>
<feature type="compositionally biased region" description="Polar residues" evidence="1">
    <location>
        <begin position="3197"/>
        <end position="3207"/>
    </location>
</feature>
<feature type="transmembrane region" description="Helical" evidence="2">
    <location>
        <begin position="3678"/>
        <end position="3701"/>
    </location>
</feature>
<feature type="compositionally biased region" description="Low complexity" evidence="1">
    <location>
        <begin position="3330"/>
        <end position="3339"/>
    </location>
</feature>
<dbReference type="Proteomes" id="UP000250043">
    <property type="component" value="Unassembled WGS sequence"/>
</dbReference>
<dbReference type="SMART" id="SM01215">
    <property type="entry name" value="Fmp27_SW"/>
    <property type="match status" value="1"/>
</dbReference>
<feature type="compositionally biased region" description="Polar residues" evidence="1">
    <location>
        <begin position="3731"/>
        <end position="3743"/>
    </location>
</feature>
<feature type="compositionally biased region" description="Polar residues" evidence="1">
    <location>
        <begin position="3285"/>
        <end position="3294"/>
    </location>
</feature>
<keyword evidence="2" id="KW-1133">Transmembrane helix</keyword>
<organism evidence="6 7">
    <name type="scientific">Obba rivulosa</name>
    <dbReference type="NCBI Taxonomy" id="1052685"/>
    <lineage>
        <taxon>Eukaryota</taxon>
        <taxon>Fungi</taxon>
        <taxon>Dikarya</taxon>
        <taxon>Basidiomycota</taxon>
        <taxon>Agaricomycotina</taxon>
        <taxon>Agaricomycetes</taxon>
        <taxon>Polyporales</taxon>
        <taxon>Gelatoporiaceae</taxon>
        <taxon>Obba</taxon>
    </lineage>
</organism>
<keyword evidence="2" id="KW-0472">Membrane</keyword>
<feature type="compositionally biased region" description="Low complexity" evidence="1">
    <location>
        <begin position="3748"/>
        <end position="3760"/>
    </location>
</feature>
<evidence type="ECO:0000256" key="2">
    <source>
        <dbReference type="SAM" id="Phobius"/>
    </source>
</evidence>
<gene>
    <name evidence="6" type="ORF">OBBRIDRAFT_802282</name>
</gene>
<evidence type="ECO:0000313" key="7">
    <source>
        <dbReference type="Proteomes" id="UP000250043"/>
    </source>
</evidence>
<accession>A0A8E2DN05</accession>
<feature type="domain" description="FMP27/BLTP2/Hobbit GFWDK motif-containing RBG unit" evidence="3">
    <location>
        <begin position="1801"/>
        <end position="1953"/>
    </location>
</feature>
<feature type="domain" description="FMP27 SW motif-containing RBG unit" evidence="4">
    <location>
        <begin position="1681"/>
        <end position="1783"/>
    </location>
</feature>
<dbReference type="Pfam" id="PF10344">
    <property type="entry name" value="Hobbit"/>
    <property type="match status" value="1"/>
</dbReference>
<keyword evidence="2" id="KW-0812">Transmembrane</keyword>
<feature type="region of interest" description="Disordered" evidence="1">
    <location>
        <begin position="3177"/>
        <end position="3365"/>
    </location>
</feature>
<dbReference type="PANTHER" id="PTHR15678:SF6">
    <property type="entry name" value="BRIDGE-LIKE LIPID TRANSFER PROTEIN FAMILY MEMBER 2"/>
    <property type="match status" value="1"/>
</dbReference>
<sequence length="3800" mass="425584">MADARQRAIIKVFRKYSHSLGPEALEFLENLLNVHEVADESVEHSIEWIAKEYNRQDDILQRVYETFQGSGDSHGSAGQDILDPESHLFFIDAYDMPLWHWSNERSTFERANGPLTLSGSADSRILAMRNRLDIIRQTVLRNEHFSPSTIPSRDRDHLLTLRSTKQLLGRPGERFLLLGMLTYSKEGKLCLEDQDGSVELDFSQLVGPINMYASFVFTTTDKDQPSEGLFTEGCTAMIEGDYTDDATLVVIAIGHPPCESRETARQAQLAARVRLELPDLNFFVLSDVWLDSPETLTGLSLMFNHCIDNNFIPKVIILCGNFSRRGISQGNSREEIVIFREDLMAKMLRNLVGVKPDVRSDDLKRFSHLTPLTNSIQATLADFDHTLRLYPLPTACHVSLTGVRKLVLADKYDRYELTYEGCHVFNPGSFVGKSFAFSAYIPARRESEECCPVCDPCFRVDDTMSFAATLISIVQLLLYGSQQGSSAWTVLVLWAIRIVTLSLLFRTYIGPSILNHVSDRLRVQSVSPRSIRGIYFRSKAGTWRIERVGISYHRPAIGVAGRFSFMVEGLLLELAKTSGQDERSPPPRRHSGRPRLADFAPSPLARNLWSIIRFIASTAYSFLDPYVRPIIRALFVGALRTIIRALPALTHVVDFELMSATITASSVPGLRIGISEAKIQTEVVLQTVENVPAVEQPVKRRQRMHKRFQSVADWNARLSGSLQRTWDRAWGETRVMTTLTLLINNVSGIAPLSLRDDSSHAGSPRIDFLGMPRLELSLSVGINPHSGIEARSLKTSLSLNTIRADVDVLDHVLKHLKPGPKHDHNVNEASSSFHETPALSSRMSWVSPLSPASPLLETLSATMPFSWGPKTTRVRRLSTSTRTRVLQFLNSLRAEISELTLCSTSSPGVFKEAQKFEASVKGVVLVAGLSHPNEQSLHREWLGSRHEPHDKMWTDAYQLGLCIHHIKLDRTGLGTIVDHLQIVSIGPVDLQALTSQWPLPWVPESAFLAGDPNAHLAVVKMTLGSIQITERSEVLQALLDHKRARERKDTGPLIPDVLAHIPRFSLMLHVGEICGLLISNNRSNERPLAFEMRSTGLGVTVHNEFRSIPDKHSPHASRDYPSAQMDLDALFTLDPTFVSVFGSDTDSSSPSRLPGQYRQSAEPLISVDSINISTRGSGVGELLEDPYTTVSLDAASLYLDVRCWTEVISVELWHPGVIEALASVVAEFSATQKAPVEPKAAGLVNRLPIGISASLSVGQLAAFVTAPDLAPGDDLNISRGISLRTALSISYTSLGPRHAETLRELLPWEQRRLQLSLPSDPIIKALASLSAPVTLSYRRVFSQLTLRNVGVRDAVSTPFSADVLFDDNDGIDEKTSSKFLEIPRVAVEVTLSSSLSKEHNLRFEDECSVGISVPSIKTSLYLSRIYSLLLATQTMKAVFSTSSQPKPTRLQPSATLFRCHCSFDTIQILCEFPVRSKLFMRMNALRIDLASGQSTKVKWASTVLATILQSDGIKHVDEHWEELGRLSDWHLDIQTHNRPISVSIEGDCGLLRIPFDFVLADLILDVNVAIKAIRHLVRMVPSGRFDIPHSPEAESAKIVSPISIRLQCLTCEAADEDIEAKLALIWRAGHEAARIREEREDAFHAKVSTLDNRDSTHAPAATRVANDDYQFSPKYTVSIADAQQRLFQIHSVSWRSSFTQAVNLQRRREESHMRWAFGTTPSSKGVEDLVPVMPRNPIPPLCRLTLEHLSLMLTPPSVSDIALPDLLHILGDGVPRDMQYTLLIPLHIRFTVSSLRLSFREYPLPLLNIPSHSDGRSSSLEFDGDVVIAEEMGTAASVEWIDCEIVRAHSGIQGATPLSIPIPKTIMPVKTYANPIIRVTTDDVTDFAWGVSYGPATQDIMRVLDTLSHASRDLSPPIGFWDKLRLIFHWRVKVLFDHEVHLHIKGSRDPYELGGRGAGFALCWKGDPQLTIGHRNPESELIQVISNSMLVVIPNLEDAYGQDGRRIPPARRKGARRYQKVCAKVTSGVCFGVGFVLERTCGPECTKCTGNAFQRQCRFFKFRPHYTVKLEKKERVPEIKSPEDSYNSFRSDFIHMSISLTSAVLPSASGTSNAYSSIHLSPAVFANFWSWWSLFDSNLSLPIRQGSRYPRKRPVSPKFGQHLATLKYRITLAQLFICHVYTDNSQDAWADGVTPFVGVKTMVENFQADLHQRDQESTRTTHSRVKTIHHKPFYAIEVVIKGLDLRALLAVFSDPLKQTVSELTETPSSTSSYRKRSGLTPVDIGSPWVDLEDYTEGTWTNSSTPDVYVLPMTACPQFTYVKRAVDANANSPSLPVERTKFGSEDTHLCYLGKEASIPQVQIALTSLRIKELQGKISPNAEVHVHNGPANVNGNSIPKEPSERSNDVRRMILLLEDYIRHLRKVDAESNVLNASSGQSYYMPSDTVSPEEWAEFDNVYQILMQYYHCSRSRRGFEYHMATRAVKFIRDQALAALAEVPDEPELDGHKGPVANAQAAAMAVRKFLAGDQDSNAAIQHSDQDPALLDPLDGWTEGVSLRKSHICLLLKPQIVLRSETSAESVCVLTAVQGKLKSFAIMDDSNADDPVSGKVMSRNFASLSGLQTFSPSIDNKCGEGHLPLEVLIDLRCETSAFDRLVPQTEASFQYDKFNRLRLRNNVTSVVRPSEQQGQSHQHLQNQTDLVRLYVPRFTVSANDRHFQAISNIVTNLVLFSNAALKIRSERLEKMLFSYDFTNLGSAADVVASMQTRLRRALESQYEAERKLRDAGEAGRLELLKVEGQIRLLVEELNLVFDAIKLAQDKAHDNPQKNSALLFHASSSEISWRMLDQQDQLIAKLDVRDSDFYWLNRHDSSTVNDLSVGDLRAFDGAADAVWTEILSKYTEPSTHPLVKRKLFLLADWIVLPPVGGITIYERFELTLHPLRLQLDTRVGHKIMEYVWPSRKHRQPTENDNSGHALLDSNVMVEEPQTIADPPRRSFSEAPARKSEDSHRLKAPSLRKLGASRSFTDLRNMRNESLQVPRLHKTRSTESLVSPSSPSRSLIDSHKMRTSTSPGEIDDATEMKARSSQKTFVWVRVASLHLMLSIQKEGSFLCRDARIRTRDLEYRNQTLSFEQLVDQFIPSGRNWTAWVKMAFQQPLVPVLPVARELISKTKWIATGKNNRLHDAPRNRSGSPGFAMFRSSTSSDGQSVKSKRQVKEFPSKEAEQRQWPRSGLANEIDAASDSPSDYGSPVHQNPRPRMLSMFKRRHDTKKSVDSDASGGNGYANLYDNSAESSNRPRARRHSVADYLNSPPSEALQNGTTSPSRPRAYTTSASRPSGLPSRPRRPSRVSQHILNTNKGLPPLPSTVEERADPFNESGELYPVHRHSEQDRLSLLGRQTDLVVLEDPGVPGRIDRALSLSHIGTCEGSLEEGEHHHDDIVEHLDVIVVLPRRRQRQKDAGSAEKGQALEEDDEDLLDQHVEDVLRKRDRLRRVMQGVWSFLKTPLGVSLFFRNVITAIYGFLVVFWGTGIVFFLAKFIDLHNSITQGFWVELCQQVETGIVKIWRYKRRIAKLRRKAGLPELYDPDDLPDPVYDENYVHVLTEEEQMDLHYQQHKFMESQTWYRPHGTETHRAFPIKFSNGCSKLYSIALWICVMNDLNSFFQCLLSGTMWGLDRFARPAWTTATTLPAAFIAGIAAAVLIWWGGRKTKRTEEVERRLRMALAMERKPRRRSQTSVAGEGNSNIPPAQAEPLPTSTSPETLPQCQDFADCPNEPEASVVSITIADEMSVPPAHALGSHETQD</sequence>
<dbReference type="InterPro" id="IPR045167">
    <property type="entry name" value="Hobbit"/>
</dbReference>